<keyword evidence="3" id="KW-1185">Reference proteome</keyword>
<dbReference type="VEuPathDB" id="CryptoDB:Vbra_15627"/>
<dbReference type="AlphaFoldDB" id="A0A0G4FJS3"/>
<evidence type="ECO:0008006" key="4">
    <source>
        <dbReference type="Google" id="ProtNLM"/>
    </source>
</evidence>
<sequence length="229" mass="24181">MAWSSATLLVVTFAAVLAIRCGANRLPPSASSFRKAAPTDAGILAVKAPLEELSTMASIAKTSQGIKNESANITTAADEDREPNLGNAWLTETDNNPNLDVIRLLGFDSYRDLHGTLPPAAEMCVAKLGQELYKGTAELDAITLQNCLKSAGDNTTLHEGCMCREGVMRNPFSAANCCSGELLAFEASLAPLNANRTSVVSLQVSMESPCPPNTHTDELSAEHVSSVCV</sequence>
<name>A0A0G4FJS3_VITBC</name>
<dbReference type="EMBL" id="CDMY01000451">
    <property type="protein sequence ID" value="CEM14017.1"/>
    <property type="molecule type" value="Genomic_DNA"/>
</dbReference>
<feature type="signal peptide" evidence="1">
    <location>
        <begin position="1"/>
        <end position="18"/>
    </location>
</feature>
<dbReference type="InParanoid" id="A0A0G4FJS3"/>
<protein>
    <recommendedName>
        <fullName evidence="4">Pherophorin domain-containing protein</fullName>
    </recommendedName>
</protein>
<organism evidence="2 3">
    <name type="scientific">Vitrella brassicaformis (strain CCMP3155)</name>
    <dbReference type="NCBI Taxonomy" id="1169540"/>
    <lineage>
        <taxon>Eukaryota</taxon>
        <taxon>Sar</taxon>
        <taxon>Alveolata</taxon>
        <taxon>Colpodellida</taxon>
        <taxon>Vitrellaceae</taxon>
        <taxon>Vitrella</taxon>
    </lineage>
</organism>
<gene>
    <name evidence="2" type="ORF">Vbra_15627</name>
</gene>
<evidence type="ECO:0000313" key="2">
    <source>
        <dbReference type="EMBL" id="CEM14017.1"/>
    </source>
</evidence>
<accession>A0A0G4FJS3</accession>
<dbReference type="Proteomes" id="UP000041254">
    <property type="component" value="Unassembled WGS sequence"/>
</dbReference>
<feature type="chain" id="PRO_5005189384" description="Pherophorin domain-containing protein" evidence="1">
    <location>
        <begin position="19"/>
        <end position="229"/>
    </location>
</feature>
<proteinExistence type="predicted"/>
<keyword evidence="1" id="KW-0732">Signal</keyword>
<evidence type="ECO:0000313" key="3">
    <source>
        <dbReference type="Proteomes" id="UP000041254"/>
    </source>
</evidence>
<evidence type="ECO:0000256" key="1">
    <source>
        <dbReference type="SAM" id="SignalP"/>
    </source>
</evidence>
<reference evidence="2 3" key="1">
    <citation type="submission" date="2014-11" db="EMBL/GenBank/DDBJ databases">
        <authorList>
            <person name="Zhu J."/>
            <person name="Qi W."/>
            <person name="Song R."/>
        </authorList>
    </citation>
    <scope>NUCLEOTIDE SEQUENCE [LARGE SCALE GENOMIC DNA]</scope>
</reference>